<protein>
    <submittedName>
        <fullName evidence="1">Uncharacterized protein</fullName>
    </submittedName>
</protein>
<dbReference type="AlphaFoldDB" id="A0A2I1HAC7"/>
<proteinExistence type="predicted"/>
<comment type="caution">
    <text evidence="1">The sequence shown here is derived from an EMBL/GenBank/DDBJ whole genome shotgun (WGS) entry which is preliminary data.</text>
</comment>
<gene>
    <name evidence="1" type="ORF">RhiirA4_475589</name>
</gene>
<name>A0A2I1HAC7_9GLOM</name>
<dbReference type="EMBL" id="LLXI01001979">
    <property type="protein sequence ID" value="PKY55834.1"/>
    <property type="molecule type" value="Genomic_DNA"/>
</dbReference>
<organism evidence="1 2">
    <name type="scientific">Rhizophagus irregularis</name>
    <dbReference type="NCBI Taxonomy" id="588596"/>
    <lineage>
        <taxon>Eukaryota</taxon>
        <taxon>Fungi</taxon>
        <taxon>Fungi incertae sedis</taxon>
        <taxon>Mucoromycota</taxon>
        <taxon>Glomeromycotina</taxon>
        <taxon>Glomeromycetes</taxon>
        <taxon>Glomerales</taxon>
        <taxon>Glomeraceae</taxon>
        <taxon>Rhizophagus</taxon>
    </lineage>
</organism>
<keyword evidence="2" id="KW-1185">Reference proteome</keyword>
<reference evidence="1 2" key="1">
    <citation type="submission" date="2015-10" db="EMBL/GenBank/DDBJ databases">
        <title>Genome analyses suggest a sexual origin of heterokaryosis in a supposedly ancient asexual fungus.</title>
        <authorList>
            <person name="Ropars J."/>
            <person name="Sedzielewska K."/>
            <person name="Noel J."/>
            <person name="Charron P."/>
            <person name="Farinelli L."/>
            <person name="Marton T."/>
            <person name="Kruger M."/>
            <person name="Pelin A."/>
            <person name="Brachmann A."/>
            <person name="Corradi N."/>
        </authorList>
    </citation>
    <scope>NUCLEOTIDE SEQUENCE [LARGE SCALE GENOMIC DNA]</scope>
    <source>
        <strain evidence="1 2">A4</strain>
    </source>
</reference>
<evidence type="ECO:0000313" key="1">
    <source>
        <dbReference type="EMBL" id="PKY55834.1"/>
    </source>
</evidence>
<evidence type="ECO:0000313" key="2">
    <source>
        <dbReference type="Proteomes" id="UP000234323"/>
    </source>
</evidence>
<accession>A0A2I1HAC7</accession>
<dbReference type="Proteomes" id="UP000234323">
    <property type="component" value="Unassembled WGS sequence"/>
</dbReference>
<sequence length="139" mass="16097">MYNMYPSSYINTLWIIDYYILNSQMIHSYHPFNVGSLTCNENIRSLDEPQFSSMFNLSSIPYCSTLDGEWCLNLDGKNSGDPKAYWKNVTFCPLKVYAIPVVTKFSPDRKMVVVFEDLCIESKKIQDHRLRACKNGLSK</sequence>